<dbReference type="SUPFAM" id="SSF102114">
    <property type="entry name" value="Radical SAM enzymes"/>
    <property type="match status" value="1"/>
</dbReference>
<gene>
    <name evidence="1" type="ORF">METZ01_LOCUS171976</name>
</gene>
<sequence>MLSIFVEASCNRYNRDECIDCHVYEPLADIPKSDWHMTPDQARLMATKIQEIDTLNALAQQEINLTGGEATQNPHIVEIVKIFQSSSPSVCVHTNLEINSKSSKRWLRLVEIVKGGGRADITLYPTAWEKFQKPLLKELITLQNRMIVNVIFENLIHLQEQTQLLTNFFDEEGHDFEHVAKLLQEYNEKVSWLVKNQAECDETIYETHMGGTEAFAHGKNFTLGLSLLPAFKVNTEGKRSMTSIPFPQNPYIIHCPAARGSIDIMTVLQTGEMTPCCDVGNLKCQPKFGNLLTDSPNEIMAKFEESSKVMSTGISKNQAN</sequence>
<dbReference type="Gene3D" id="3.20.20.70">
    <property type="entry name" value="Aldolase class I"/>
    <property type="match status" value="1"/>
</dbReference>
<reference evidence="1" key="1">
    <citation type="submission" date="2018-05" db="EMBL/GenBank/DDBJ databases">
        <authorList>
            <person name="Lanie J.A."/>
            <person name="Ng W.-L."/>
            <person name="Kazmierczak K.M."/>
            <person name="Andrzejewski T.M."/>
            <person name="Davidsen T.M."/>
            <person name="Wayne K.J."/>
            <person name="Tettelin H."/>
            <person name="Glass J.I."/>
            <person name="Rusch D."/>
            <person name="Podicherti R."/>
            <person name="Tsui H.-C.T."/>
            <person name="Winkler M.E."/>
        </authorList>
    </citation>
    <scope>NUCLEOTIDE SEQUENCE</scope>
</reference>
<dbReference type="InterPro" id="IPR058240">
    <property type="entry name" value="rSAM_sf"/>
</dbReference>
<dbReference type="EMBL" id="UINC01032071">
    <property type="protein sequence ID" value="SVB19122.1"/>
    <property type="molecule type" value="Genomic_DNA"/>
</dbReference>
<feature type="non-terminal residue" evidence="1">
    <location>
        <position position="320"/>
    </location>
</feature>
<dbReference type="AlphaFoldDB" id="A0A382C002"/>
<accession>A0A382C002</accession>
<name>A0A382C002_9ZZZZ</name>
<dbReference type="InterPro" id="IPR013785">
    <property type="entry name" value="Aldolase_TIM"/>
</dbReference>
<evidence type="ECO:0000313" key="1">
    <source>
        <dbReference type="EMBL" id="SVB19122.1"/>
    </source>
</evidence>
<evidence type="ECO:0008006" key="2">
    <source>
        <dbReference type="Google" id="ProtNLM"/>
    </source>
</evidence>
<proteinExistence type="predicted"/>
<organism evidence="1">
    <name type="scientific">marine metagenome</name>
    <dbReference type="NCBI Taxonomy" id="408172"/>
    <lineage>
        <taxon>unclassified sequences</taxon>
        <taxon>metagenomes</taxon>
        <taxon>ecological metagenomes</taxon>
    </lineage>
</organism>
<protein>
    <recommendedName>
        <fullName evidence="2">Radical SAM core domain-containing protein</fullName>
    </recommendedName>
</protein>